<evidence type="ECO:0000256" key="2">
    <source>
        <dbReference type="ARBA" id="ARBA00006840"/>
    </source>
</evidence>
<feature type="transmembrane region" description="Helical" evidence="7">
    <location>
        <begin position="205"/>
        <end position="234"/>
    </location>
</feature>
<feature type="transmembrane region" description="Helical" evidence="7">
    <location>
        <begin position="7"/>
        <end position="30"/>
    </location>
</feature>
<dbReference type="PANTHER" id="PTHR19282">
    <property type="entry name" value="TETRASPANIN"/>
    <property type="match status" value="1"/>
</dbReference>
<sequence length="246" mass="27438">MGCVTNCFLLLINLIVLMVGVAVIALSSYVLKTSVSYDVIFIENMTMLPMWTLIGGVFITILSLFGACGVIMKSTCMLRFYGSLVLLFVLMELVCGVLILVFREQAGDITKDRMFKALELYNDNDQTTQDAIDVAQHDLQCCGVNSYEDWFYILNENSVTPGCCKDNSPEFCYKNISALTQTQLQETLYTRGCYEALIDDLSQQLLALGILALVLVTVQLFCVIGAFCSASSIAKEKYLRLYQRAM</sequence>
<keyword evidence="4 7" id="KW-1133">Transmembrane helix</keyword>
<evidence type="ECO:0000256" key="5">
    <source>
        <dbReference type="ARBA" id="ARBA00023136"/>
    </source>
</evidence>
<keyword evidence="3 7" id="KW-0812">Transmembrane</keyword>
<protein>
    <recommendedName>
        <fullName evidence="7">Tetraspanin</fullName>
    </recommendedName>
</protein>
<reference evidence="9" key="1">
    <citation type="submission" date="2025-08" db="UniProtKB">
        <authorList>
            <consortium name="RefSeq"/>
        </authorList>
    </citation>
    <scope>IDENTIFICATION</scope>
    <source>
        <tissue evidence="9">Whole organism</tissue>
    </source>
</reference>
<dbReference type="Proteomes" id="UP000694843">
    <property type="component" value="Unplaced"/>
</dbReference>
<dbReference type="GO" id="GO:0005886">
    <property type="term" value="C:plasma membrane"/>
    <property type="evidence" value="ECO:0007669"/>
    <property type="project" value="TreeGrafter"/>
</dbReference>
<dbReference type="SUPFAM" id="SSF48652">
    <property type="entry name" value="Tetraspanin"/>
    <property type="match status" value="1"/>
</dbReference>
<evidence type="ECO:0000256" key="3">
    <source>
        <dbReference type="ARBA" id="ARBA00022692"/>
    </source>
</evidence>
<accession>A0A8B7P0X1</accession>
<dbReference type="Gene3D" id="1.10.1450.10">
    <property type="entry name" value="Tetraspanin"/>
    <property type="match status" value="1"/>
</dbReference>
<dbReference type="RefSeq" id="XP_018019663.1">
    <property type="nucleotide sequence ID" value="XM_018164174.2"/>
</dbReference>
<evidence type="ECO:0000256" key="7">
    <source>
        <dbReference type="RuleBase" id="RU361218"/>
    </source>
</evidence>
<dbReference type="OMA" id="REACHEM"/>
<evidence type="ECO:0000256" key="6">
    <source>
        <dbReference type="PIRSR" id="PIRSR002419-1"/>
    </source>
</evidence>
<dbReference type="KEGG" id="hazt:108676133"/>
<dbReference type="PIRSF" id="PIRSF002419">
    <property type="entry name" value="Tetraspanin"/>
    <property type="match status" value="1"/>
</dbReference>
<feature type="transmembrane region" description="Helical" evidence="7">
    <location>
        <begin position="84"/>
        <end position="102"/>
    </location>
</feature>
<proteinExistence type="inferred from homology"/>
<dbReference type="OrthoDB" id="6366642at2759"/>
<feature type="disulfide bond" evidence="6">
    <location>
        <begin position="142"/>
        <end position="164"/>
    </location>
</feature>
<evidence type="ECO:0000256" key="4">
    <source>
        <dbReference type="ARBA" id="ARBA00022989"/>
    </source>
</evidence>
<dbReference type="InterPro" id="IPR018499">
    <property type="entry name" value="Tetraspanin/Peripherin"/>
</dbReference>
<dbReference type="PANTHER" id="PTHR19282:SF477">
    <property type="entry name" value="TETRASPANIN"/>
    <property type="match status" value="1"/>
</dbReference>
<dbReference type="Pfam" id="PF00335">
    <property type="entry name" value="Tetraspanin"/>
    <property type="match status" value="1"/>
</dbReference>
<organism evidence="8 9">
    <name type="scientific">Hyalella azteca</name>
    <name type="common">Amphipod</name>
    <dbReference type="NCBI Taxonomy" id="294128"/>
    <lineage>
        <taxon>Eukaryota</taxon>
        <taxon>Metazoa</taxon>
        <taxon>Ecdysozoa</taxon>
        <taxon>Arthropoda</taxon>
        <taxon>Crustacea</taxon>
        <taxon>Multicrustacea</taxon>
        <taxon>Malacostraca</taxon>
        <taxon>Eumalacostraca</taxon>
        <taxon>Peracarida</taxon>
        <taxon>Amphipoda</taxon>
        <taxon>Senticaudata</taxon>
        <taxon>Talitrida</taxon>
        <taxon>Talitroidea</taxon>
        <taxon>Hyalellidae</taxon>
        <taxon>Hyalella</taxon>
    </lineage>
</organism>
<evidence type="ECO:0000313" key="9">
    <source>
        <dbReference type="RefSeq" id="XP_018019663.1"/>
    </source>
</evidence>
<comment type="subcellular location">
    <subcellularLocation>
        <location evidence="1 7">Membrane</location>
        <topology evidence="1 7">Multi-pass membrane protein</topology>
    </subcellularLocation>
</comment>
<keyword evidence="6" id="KW-1015">Disulfide bond</keyword>
<feature type="transmembrane region" description="Helical" evidence="7">
    <location>
        <begin position="50"/>
        <end position="72"/>
    </location>
</feature>
<name>A0A8B7P0X1_HYAAZ</name>
<dbReference type="InterPro" id="IPR008952">
    <property type="entry name" value="Tetraspanin_EC2_sf"/>
</dbReference>
<keyword evidence="5 7" id="KW-0472">Membrane</keyword>
<dbReference type="InterPro" id="IPR000301">
    <property type="entry name" value="Tetraspanin_animals"/>
</dbReference>
<evidence type="ECO:0000313" key="8">
    <source>
        <dbReference type="Proteomes" id="UP000694843"/>
    </source>
</evidence>
<dbReference type="GeneID" id="108676133"/>
<evidence type="ECO:0000256" key="1">
    <source>
        <dbReference type="ARBA" id="ARBA00004141"/>
    </source>
</evidence>
<comment type="similarity">
    <text evidence="2 7">Belongs to the tetraspanin (TM4SF) family.</text>
</comment>
<dbReference type="PRINTS" id="PR00259">
    <property type="entry name" value="TMFOUR"/>
</dbReference>
<gene>
    <name evidence="9" type="primary">LOC108676133</name>
</gene>
<dbReference type="AlphaFoldDB" id="A0A8B7P0X1"/>
<keyword evidence="8" id="KW-1185">Reference proteome</keyword>